<dbReference type="InterPro" id="IPR001917">
    <property type="entry name" value="Aminotrans_II_pyridoxalP_BS"/>
</dbReference>
<dbReference type="InterPro" id="IPR015424">
    <property type="entry name" value="PyrdxlP-dep_Trfase"/>
</dbReference>
<reference evidence="12 13" key="1">
    <citation type="submission" date="2020-10" db="EMBL/GenBank/DDBJ databases">
        <title>Haloactinobacterium sp. RN3S43, a bacterium isolated from saline soil.</title>
        <authorList>
            <person name="Sun J.-Q."/>
        </authorList>
    </citation>
    <scope>NUCLEOTIDE SEQUENCE [LARGE SCALE GENOMIC DNA]</scope>
    <source>
        <strain evidence="12 13">RN3S43</strain>
    </source>
</reference>
<sequence length="374" mass="40325">MPDSLAPELPLRPDLVGEQPYGAPQLDVPHLLNVNENPYAPPAEVIEDIATSVAAAAAGLNRYPDRDFRDLRAELAAYLERESGASGLTADHLWAANGSNEVMLHLLQAFGGPGRAVMSFGPTYSMYPEYARDSHTHWVEGSRRPDYSLDPDATIAHIAQVRPAVVLLASPNNPTGTALPLADVRAIADACATTGPDGAATILVVDEAYAEFRRKGTPSALSVLADYPHMAVARTMSKAFALAGARVGYLAAAPRLVDCLRIVRLPYHLSAVTQAVARAALRHTDALQAQVTQLRAERDACVTWLRDQGFTVADTDANFVLFGPFEDRHAVWQGLLDRGVLIRETGPKQYLRVSIGTVDQMAAFRGALKEVTGR</sequence>
<dbReference type="RefSeq" id="WP_193498808.1">
    <property type="nucleotide sequence ID" value="NZ_CP063169.1"/>
</dbReference>
<feature type="modified residue" description="N6-(pyridoxal phosphate)lysine" evidence="9">
    <location>
        <position position="238"/>
    </location>
</feature>
<evidence type="ECO:0000256" key="4">
    <source>
        <dbReference type="ARBA" id="ARBA00022576"/>
    </source>
</evidence>
<evidence type="ECO:0000256" key="8">
    <source>
        <dbReference type="ARBA" id="ARBA00023102"/>
    </source>
</evidence>
<evidence type="ECO:0000256" key="1">
    <source>
        <dbReference type="ARBA" id="ARBA00001933"/>
    </source>
</evidence>
<comment type="cofactor">
    <cofactor evidence="1 9">
        <name>pyridoxal 5'-phosphate</name>
        <dbReference type="ChEBI" id="CHEBI:597326"/>
    </cofactor>
</comment>
<dbReference type="PROSITE" id="PS00599">
    <property type="entry name" value="AA_TRANSFER_CLASS_2"/>
    <property type="match status" value="1"/>
</dbReference>
<dbReference type="InterPro" id="IPR005861">
    <property type="entry name" value="HisP_aminotrans"/>
</dbReference>
<evidence type="ECO:0000256" key="5">
    <source>
        <dbReference type="ARBA" id="ARBA00022605"/>
    </source>
</evidence>
<evidence type="ECO:0000256" key="2">
    <source>
        <dbReference type="ARBA" id="ARBA00007970"/>
    </source>
</evidence>
<dbReference type="InterPro" id="IPR015421">
    <property type="entry name" value="PyrdxlP-dep_Trfase_major"/>
</dbReference>
<dbReference type="InterPro" id="IPR015422">
    <property type="entry name" value="PyrdxlP-dep_Trfase_small"/>
</dbReference>
<comment type="similarity">
    <text evidence="2 9">Belongs to the class-II pyridoxal-phosphate-dependent aminotransferase family. Histidinol-phosphate aminotransferase subfamily.</text>
</comment>
<dbReference type="UniPathway" id="UPA00031">
    <property type="reaction ID" value="UER00012"/>
</dbReference>
<dbReference type="Proteomes" id="UP000593758">
    <property type="component" value="Chromosome"/>
</dbReference>
<dbReference type="AlphaFoldDB" id="A0A7M1SYR2"/>
<keyword evidence="4 9" id="KW-0032">Aminotransferase</keyword>
<dbReference type="GO" id="GO:0030170">
    <property type="term" value="F:pyridoxal phosphate binding"/>
    <property type="evidence" value="ECO:0007669"/>
    <property type="project" value="InterPro"/>
</dbReference>
<dbReference type="SUPFAM" id="SSF53383">
    <property type="entry name" value="PLP-dependent transferases"/>
    <property type="match status" value="1"/>
</dbReference>
<dbReference type="CDD" id="cd00609">
    <property type="entry name" value="AAT_like"/>
    <property type="match status" value="1"/>
</dbReference>
<keyword evidence="7 9" id="KW-0663">Pyridoxal phosphate</keyword>
<gene>
    <name evidence="9" type="primary">hisC</name>
    <name evidence="12" type="ORF">IM660_08015</name>
</gene>
<dbReference type="NCBIfam" id="NF002877">
    <property type="entry name" value="PRK03317.1"/>
    <property type="match status" value="1"/>
</dbReference>
<comment type="catalytic activity">
    <reaction evidence="9">
        <text>L-histidinol phosphate + 2-oxoglutarate = 3-(imidazol-4-yl)-2-oxopropyl phosphate + L-glutamate</text>
        <dbReference type="Rhea" id="RHEA:23744"/>
        <dbReference type="ChEBI" id="CHEBI:16810"/>
        <dbReference type="ChEBI" id="CHEBI:29985"/>
        <dbReference type="ChEBI" id="CHEBI:57766"/>
        <dbReference type="ChEBI" id="CHEBI:57980"/>
        <dbReference type="EC" id="2.6.1.9"/>
    </reaction>
</comment>
<dbReference type="PANTHER" id="PTHR42885:SF2">
    <property type="entry name" value="HISTIDINOL-PHOSPHATE AMINOTRANSFERASE"/>
    <property type="match status" value="1"/>
</dbReference>
<evidence type="ECO:0000256" key="10">
    <source>
        <dbReference type="SAM" id="MobiDB-lite"/>
    </source>
</evidence>
<evidence type="ECO:0000259" key="11">
    <source>
        <dbReference type="Pfam" id="PF00155"/>
    </source>
</evidence>
<protein>
    <recommendedName>
        <fullName evidence="9">Histidinol-phosphate aminotransferase</fullName>
        <ecNumber evidence="9">2.6.1.9</ecNumber>
    </recommendedName>
    <alternativeName>
        <fullName evidence="9">Imidazole acetol-phosphate transaminase</fullName>
    </alternativeName>
</protein>
<dbReference type="Gene3D" id="3.40.640.10">
    <property type="entry name" value="Type I PLP-dependent aspartate aminotransferase-like (Major domain)"/>
    <property type="match status" value="1"/>
</dbReference>
<evidence type="ECO:0000256" key="9">
    <source>
        <dbReference type="HAMAP-Rule" id="MF_01023"/>
    </source>
</evidence>
<proteinExistence type="inferred from homology"/>
<dbReference type="EC" id="2.6.1.9" evidence="9"/>
<keyword evidence="8 9" id="KW-0368">Histidine biosynthesis</keyword>
<dbReference type="PANTHER" id="PTHR42885">
    <property type="entry name" value="HISTIDINOL-PHOSPHATE AMINOTRANSFERASE-RELATED"/>
    <property type="match status" value="1"/>
</dbReference>
<evidence type="ECO:0000313" key="12">
    <source>
        <dbReference type="EMBL" id="QOR72167.1"/>
    </source>
</evidence>
<dbReference type="Pfam" id="PF00155">
    <property type="entry name" value="Aminotran_1_2"/>
    <property type="match status" value="1"/>
</dbReference>
<dbReference type="KEGG" id="halt:IM660_08015"/>
<keyword evidence="13" id="KW-1185">Reference proteome</keyword>
<dbReference type="EMBL" id="CP063169">
    <property type="protein sequence ID" value="QOR72167.1"/>
    <property type="molecule type" value="Genomic_DNA"/>
</dbReference>
<dbReference type="InterPro" id="IPR004839">
    <property type="entry name" value="Aminotransferase_I/II_large"/>
</dbReference>
<accession>A0A7M1SYR2</accession>
<dbReference type="GO" id="GO:0000105">
    <property type="term" value="P:L-histidine biosynthetic process"/>
    <property type="evidence" value="ECO:0007669"/>
    <property type="project" value="UniProtKB-UniRule"/>
</dbReference>
<dbReference type="GO" id="GO:0004400">
    <property type="term" value="F:histidinol-phosphate transaminase activity"/>
    <property type="evidence" value="ECO:0007669"/>
    <property type="project" value="UniProtKB-UniRule"/>
</dbReference>
<comment type="subunit">
    <text evidence="3 9">Homodimer.</text>
</comment>
<feature type="domain" description="Aminotransferase class I/classII large" evidence="11">
    <location>
        <begin position="32"/>
        <end position="363"/>
    </location>
</feature>
<keyword evidence="5 9" id="KW-0028">Amino-acid biosynthesis</keyword>
<evidence type="ECO:0000256" key="7">
    <source>
        <dbReference type="ARBA" id="ARBA00022898"/>
    </source>
</evidence>
<comment type="pathway">
    <text evidence="9">Amino-acid biosynthesis; L-histidine biosynthesis; L-histidine from 5-phospho-alpha-D-ribose 1-diphosphate: step 7/9.</text>
</comment>
<keyword evidence="6 9" id="KW-0808">Transferase</keyword>
<organism evidence="12 13">
    <name type="scientific">Ruania alkalisoli</name>
    <dbReference type="NCBI Taxonomy" id="2779775"/>
    <lineage>
        <taxon>Bacteria</taxon>
        <taxon>Bacillati</taxon>
        <taxon>Actinomycetota</taxon>
        <taxon>Actinomycetes</taxon>
        <taxon>Micrococcales</taxon>
        <taxon>Ruaniaceae</taxon>
        <taxon>Ruania</taxon>
    </lineage>
</organism>
<evidence type="ECO:0000313" key="13">
    <source>
        <dbReference type="Proteomes" id="UP000593758"/>
    </source>
</evidence>
<dbReference type="HAMAP" id="MF_01023">
    <property type="entry name" value="HisC_aminotrans_2"/>
    <property type="match status" value="1"/>
</dbReference>
<evidence type="ECO:0000256" key="6">
    <source>
        <dbReference type="ARBA" id="ARBA00022679"/>
    </source>
</evidence>
<feature type="region of interest" description="Disordered" evidence="10">
    <location>
        <begin position="1"/>
        <end position="22"/>
    </location>
</feature>
<dbReference type="Gene3D" id="3.90.1150.10">
    <property type="entry name" value="Aspartate Aminotransferase, domain 1"/>
    <property type="match status" value="1"/>
</dbReference>
<name>A0A7M1SYR2_9MICO</name>
<evidence type="ECO:0000256" key="3">
    <source>
        <dbReference type="ARBA" id="ARBA00011738"/>
    </source>
</evidence>